<evidence type="ECO:0000259" key="9">
    <source>
        <dbReference type="Pfam" id="PF01895"/>
    </source>
</evidence>
<dbReference type="GO" id="GO:0005737">
    <property type="term" value="C:cytoplasm"/>
    <property type="evidence" value="ECO:0007669"/>
    <property type="project" value="UniProtKB-SubCell"/>
</dbReference>
<keyword evidence="5 8" id="KW-0963">Cytoplasm</keyword>
<evidence type="ECO:0000256" key="7">
    <source>
        <dbReference type="ARBA" id="ARBA00056181"/>
    </source>
</evidence>
<gene>
    <name evidence="10" type="ORF">DFE_3209</name>
</gene>
<evidence type="ECO:0000256" key="1">
    <source>
        <dbReference type="ARBA" id="ARBA00004496"/>
    </source>
</evidence>
<dbReference type="Pfam" id="PF01895">
    <property type="entry name" value="PhoU"/>
    <property type="match status" value="2"/>
</dbReference>
<keyword evidence="11" id="KW-1185">Reference proteome</keyword>
<evidence type="ECO:0000313" key="11">
    <source>
        <dbReference type="Proteomes" id="UP000269883"/>
    </source>
</evidence>
<dbReference type="PIRSF" id="PIRSF003107">
    <property type="entry name" value="PhoU"/>
    <property type="match status" value="1"/>
</dbReference>
<dbReference type="GO" id="GO:0030643">
    <property type="term" value="P:intracellular phosphate ion homeostasis"/>
    <property type="evidence" value="ECO:0007669"/>
    <property type="project" value="InterPro"/>
</dbReference>
<evidence type="ECO:0000256" key="4">
    <source>
        <dbReference type="ARBA" id="ARBA00022448"/>
    </source>
</evidence>
<keyword evidence="6 8" id="KW-0592">Phosphate transport</keyword>
<dbReference type="Proteomes" id="UP000269883">
    <property type="component" value="Chromosome"/>
</dbReference>
<dbReference type="OrthoDB" id="9814256at2"/>
<dbReference type="EMBL" id="AP017378">
    <property type="protein sequence ID" value="BBD09935.1"/>
    <property type="molecule type" value="Genomic_DNA"/>
</dbReference>
<organism evidence="10 11">
    <name type="scientific">Desulfovibrio ferrophilus</name>
    <dbReference type="NCBI Taxonomy" id="241368"/>
    <lineage>
        <taxon>Bacteria</taxon>
        <taxon>Pseudomonadati</taxon>
        <taxon>Thermodesulfobacteriota</taxon>
        <taxon>Desulfovibrionia</taxon>
        <taxon>Desulfovibrionales</taxon>
        <taxon>Desulfovibrionaceae</taxon>
        <taxon>Desulfovibrio</taxon>
    </lineage>
</organism>
<comment type="function">
    <text evidence="7 8">Plays a role in the regulation of phosphate uptake.</text>
</comment>
<evidence type="ECO:0000256" key="5">
    <source>
        <dbReference type="ARBA" id="ARBA00022490"/>
    </source>
</evidence>
<evidence type="ECO:0000256" key="8">
    <source>
        <dbReference type="PIRNR" id="PIRNR003107"/>
    </source>
</evidence>
<sequence length="220" mass="24953">METQFHKNIEELNMKILHMAAYAERAVSDACTALINKNIDLADQVIEKDTEINDIELEIDEFSLLLLAREQPVARDLRFITGCRRAVIDLERIGDEAVNISEKTIYLSKLPEVPHNPMLQELVDTAQDMLRTSVEAFKEENAEKAADVCRMDYKADDLNVRILKKTMDDMVTEVTGVRRAVNTILAARSLERIGDLATNIAETTIFISEGITVKHNCERF</sequence>
<accession>A0A2Z6B3B2</accession>
<evidence type="ECO:0000256" key="2">
    <source>
        <dbReference type="ARBA" id="ARBA00008107"/>
    </source>
</evidence>
<comment type="similarity">
    <text evidence="2 8">Belongs to the PhoU family.</text>
</comment>
<dbReference type="PANTHER" id="PTHR42930:SF3">
    <property type="entry name" value="PHOSPHATE-SPECIFIC TRANSPORT SYSTEM ACCESSORY PROTEIN PHOU"/>
    <property type="match status" value="1"/>
</dbReference>
<feature type="domain" description="PhoU" evidence="9">
    <location>
        <begin position="120"/>
        <end position="203"/>
    </location>
</feature>
<dbReference type="GO" id="GO:0045936">
    <property type="term" value="P:negative regulation of phosphate metabolic process"/>
    <property type="evidence" value="ECO:0007669"/>
    <property type="project" value="InterPro"/>
</dbReference>
<comment type="subcellular location">
    <subcellularLocation>
        <location evidence="1 8">Cytoplasm</location>
    </subcellularLocation>
</comment>
<dbReference type="FunFam" id="1.20.58.220:FF:000004">
    <property type="entry name" value="Phosphate-specific transport system accessory protein PhoU"/>
    <property type="match status" value="1"/>
</dbReference>
<dbReference type="SUPFAM" id="SSF109755">
    <property type="entry name" value="PhoU-like"/>
    <property type="match status" value="1"/>
</dbReference>
<dbReference type="NCBIfam" id="TIGR02135">
    <property type="entry name" value="phoU_full"/>
    <property type="match status" value="1"/>
</dbReference>
<reference evidence="10 11" key="1">
    <citation type="journal article" date="2018" name="Sci. Adv.">
        <title>Multi-heme cytochromes provide a pathway for survival in energy-limited environments.</title>
        <authorList>
            <person name="Deng X."/>
            <person name="Dohmae N."/>
            <person name="Nealson K.H."/>
            <person name="Hashimoto K."/>
            <person name="Okamoto A."/>
        </authorList>
    </citation>
    <scope>NUCLEOTIDE SEQUENCE [LARGE SCALE GENOMIC DNA]</scope>
    <source>
        <strain evidence="10 11">IS5</strain>
    </source>
</reference>
<feature type="domain" description="PhoU" evidence="9">
    <location>
        <begin position="16"/>
        <end position="103"/>
    </location>
</feature>
<dbReference type="KEGG" id="dfl:DFE_3209"/>
<dbReference type="PANTHER" id="PTHR42930">
    <property type="entry name" value="PHOSPHATE-SPECIFIC TRANSPORT SYSTEM ACCESSORY PROTEIN PHOU"/>
    <property type="match status" value="1"/>
</dbReference>
<proteinExistence type="inferred from homology"/>
<evidence type="ECO:0000256" key="3">
    <source>
        <dbReference type="ARBA" id="ARBA00011738"/>
    </source>
</evidence>
<evidence type="ECO:0000256" key="6">
    <source>
        <dbReference type="ARBA" id="ARBA00022592"/>
    </source>
</evidence>
<dbReference type="Gene3D" id="1.20.58.220">
    <property type="entry name" value="Phosphate transport system protein phou homolog 2, domain 2"/>
    <property type="match status" value="2"/>
</dbReference>
<keyword evidence="4 8" id="KW-0813">Transport</keyword>
<dbReference type="InterPro" id="IPR038078">
    <property type="entry name" value="PhoU-like_sf"/>
</dbReference>
<name>A0A2Z6B3B2_9BACT</name>
<dbReference type="GO" id="GO:0006817">
    <property type="term" value="P:phosphate ion transport"/>
    <property type="evidence" value="ECO:0007669"/>
    <property type="project" value="UniProtKB-KW"/>
</dbReference>
<evidence type="ECO:0000313" key="10">
    <source>
        <dbReference type="EMBL" id="BBD09935.1"/>
    </source>
</evidence>
<dbReference type="RefSeq" id="WP_126380931.1">
    <property type="nucleotide sequence ID" value="NZ_AP017378.1"/>
</dbReference>
<protein>
    <recommendedName>
        <fullName evidence="8">Phosphate-specific transport system accessory protein PhoU</fullName>
    </recommendedName>
</protein>
<dbReference type="InterPro" id="IPR026022">
    <property type="entry name" value="PhoU_dom"/>
</dbReference>
<dbReference type="AlphaFoldDB" id="A0A2Z6B3B2"/>
<dbReference type="InterPro" id="IPR028366">
    <property type="entry name" value="PhoU"/>
</dbReference>
<comment type="subunit">
    <text evidence="3 8">Homodimer.</text>
</comment>